<reference evidence="5" key="1">
    <citation type="journal article" date="2020" name="bioRxiv">
        <title>Comparative genomics of Chlamydomonas.</title>
        <authorList>
            <person name="Craig R.J."/>
            <person name="Hasan A.R."/>
            <person name="Ness R.W."/>
            <person name="Keightley P.D."/>
        </authorList>
    </citation>
    <scope>NUCLEOTIDE SEQUENCE</scope>
    <source>
        <strain evidence="5">CCAP 11/70</strain>
    </source>
</reference>
<evidence type="ECO:0000256" key="1">
    <source>
        <dbReference type="ARBA" id="ARBA00004906"/>
    </source>
</evidence>
<accession>A0A835Y6E9</accession>
<dbReference type="GO" id="GO:0000151">
    <property type="term" value="C:ubiquitin ligase complex"/>
    <property type="evidence" value="ECO:0007669"/>
    <property type="project" value="TreeGrafter"/>
</dbReference>
<dbReference type="Proteomes" id="UP000612055">
    <property type="component" value="Unassembled WGS sequence"/>
</dbReference>
<feature type="domain" description="BTB" evidence="4">
    <location>
        <begin position="237"/>
        <end position="306"/>
    </location>
</feature>
<keyword evidence="3" id="KW-0040">ANK repeat</keyword>
<proteinExistence type="predicted"/>
<dbReference type="SUPFAM" id="SSF101898">
    <property type="entry name" value="NHL repeat"/>
    <property type="match status" value="1"/>
</dbReference>
<dbReference type="PANTHER" id="PTHR46231">
    <property type="entry name" value="ANKYRIN REPEAT AND BTB/POZ DOMAIN-CONTAINING PROTEIN 1"/>
    <property type="match status" value="1"/>
</dbReference>
<evidence type="ECO:0000256" key="3">
    <source>
        <dbReference type="ARBA" id="ARBA00023043"/>
    </source>
</evidence>
<sequence length="409" mass="41970">MEDGWGTKARFDRIAALADGRGGLWVADKDSIRRLDTLSWRVTTLGGGAKAPKEEWWESLAFDPAAGTLWAASATVVCRVRTEGSVGLELAAGVWEEEGSVDSSGTAARFHDITALLPVAGGRLLIADGPDPRCMDDACGAVSTLLRGCFVKDGARQLVVLRDGGLGAVTAVHGSLLLISGKDFTRPWQPPTRLAPAAFTDHLLGVLAPPAEVYGGDGGSSVASGPTATATAAALCGAVTVRVGGRAFPAHRSVLTAGSEYFARLLAPGGGFAESGAPEVALLDADPAAFAHLLSYMYGTSLGLFSASSPSLAVPPALLRPTAALAGRLLMGGGAVAALTERLAAAATPASVLSDLAWADAHGMTGLAEQLRTYSIPNRKALDPSGLRQLVDSSPEQAAELLKAFTEDF</sequence>
<keyword evidence="6" id="KW-1185">Reference proteome</keyword>
<dbReference type="SMART" id="SM00225">
    <property type="entry name" value="BTB"/>
    <property type="match status" value="1"/>
</dbReference>
<evidence type="ECO:0000313" key="5">
    <source>
        <dbReference type="EMBL" id="KAG2493325.1"/>
    </source>
</evidence>
<evidence type="ECO:0000256" key="2">
    <source>
        <dbReference type="ARBA" id="ARBA00022737"/>
    </source>
</evidence>
<organism evidence="5 6">
    <name type="scientific">Edaphochlamys debaryana</name>
    <dbReference type="NCBI Taxonomy" id="47281"/>
    <lineage>
        <taxon>Eukaryota</taxon>
        <taxon>Viridiplantae</taxon>
        <taxon>Chlorophyta</taxon>
        <taxon>core chlorophytes</taxon>
        <taxon>Chlorophyceae</taxon>
        <taxon>CS clade</taxon>
        <taxon>Chlamydomonadales</taxon>
        <taxon>Chlamydomonadales incertae sedis</taxon>
        <taxon>Edaphochlamys</taxon>
    </lineage>
</organism>
<dbReference type="SUPFAM" id="SSF54695">
    <property type="entry name" value="POZ domain"/>
    <property type="match status" value="1"/>
</dbReference>
<dbReference type="InterPro" id="IPR044515">
    <property type="entry name" value="ABTB1"/>
</dbReference>
<dbReference type="InterPro" id="IPR011333">
    <property type="entry name" value="SKP1/BTB/POZ_sf"/>
</dbReference>
<gene>
    <name evidence="5" type="ORF">HYH03_008460</name>
</gene>
<comment type="caution">
    <text evidence="5">The sequence shown here is derived from an EMBL/GenBank/DDBJ whole genome shotgun (WGS) entry which is preliminary data.</text>
</comment>
<dbReference type="OrthoDB" id="636773at2759"/>
<dbReference type="Gene3D" id="3.30.710.10">
    <property type="entry name" value="Potassium Channel Kv1.1, Chain A"/>
    <property type="match status" value="1"/>
</dbReference>
<dbReference type="AlphaFoldDB" id="A0A835Y6E9"/>
<evidence type="ECO:0000259" key="4">
    <source>
        <dbReference type="PROSITE" id="PS50097"/>
    </source>
</evidence>
<name>A0A835Y6E9_9CHLO</name>
<dbReference type="PANTHER" id="PTHR46231:SF1">
    <property type="entry name" value="ANKYRIN REPEAT AND BTB_POZ DOMAIN-CONTAINING PROTEIN 1"/>
    <property type="match status" value="1"/>
</dbReference>
<dbReference type="GO" id="GO:0005737">
    <property type="term" value="C:cytoplasm"/>
    <property type="evidence" value="ECO:0007669"/>
    <property type="project" value="TreeGrafter"/>
</dbReference>
<dbReference type="PROSITE" id="PS50097">
    <property type="entry name" value="BTB"/>
    <property type="match status" value="1"/>
</dbReference>
<evidence type="ECO:0000313" key="6">
    <source>
        <dbReference type="Proteomes" id="UP000612055"/>
    </source>
</evidence>
<keyword evidence="2" id="KW-0677">Repeat</keyword>
<dbReference type="EMBL" id="JAEHOE010000038">
    <property type="protein sequence ID" value="KAG2493325.1"/>
    <property type="molecule type" value="Genomic_DNA"/>
</dbReference>
<protein>
    <recommendedName>
        <fullName evidence="4">BTB domain-containing protein</fullName>
    </recommendedName>
</protein>
<dbReference type="CDD" id="cd18186">
    <property type="entry name" value="BTB_POZ_ZBTB_KLHL-like"/>
    <property type="match status" value="1"/>
</dbReference>
<dbReference type="Pfam" id="PF00651">
    <property type="entry name" value="BTB"/>
    <property type="match status" value="1"/>
</dbReference>
<dbReference type="InterPro" id="IPR000210">
    <property type="entry name" value="BTB/POZ_dom"/>
</dbReference>
<comment type="pathway">
    <text evidence="1">Protein modification; protein ubiquitination.</text>
</comment>